<evidence type="ECO:0000256" key="1">
    <source>
        <dbReference type="SAM" id="MobiDB-lite"/>
    </source>
</evidence>
<protein>
    <submittedName>
        <fullName evidence="2">Uncharacterized protein</fullName>
    </submittedName>
</protein>
<sequence>MCILLKRRYRCFDRAGEEAPDHFAPSRLLIQCSAPIKVPSLQQPVNPDRLLPCLSVLDVYDQHFDSPCPDCRGEPKELDALPHMDPGLDGYLKVLQPKHELKRPVLEVLYPFSDLEAYRANPPVAVRHMAESLAKTMYLWMEEHFRQKLNARPAQTAFDRHIQRLTEYQALGICIKNCNHPIFSPFRPCGCREMLCAEEWNVATAMRYDMLLQTRHAAAVHATNNRRHVKQRGGNDAYNAMLARAESRYNTVWKNALKRSQRLKPWNDLRRDPEPLWKVEPFKEADVQLRMTIVGKVLQDYLAVLQAKETNLIDAHKSPFSLAYATLRKIGEILAHDTGLTDYRVQATMEYLATHPRFLAIRKTDKATALRRRTKQWPAWVANEHPSFIERLACLINNHADDWADRHMGEFVWDLSHVYSTAKEQAECQYWLKRERYPSRRRRVNKYRLAHTDMLHTVKLRGAAMDSFSSNIYDIPFNEIPDEWMCMYCSQSFTDNEPAFDRLAEPDVCIGKHHYASRRCLRLWASQNLNMDEPWKPTCATCREALIQGYRRDQVEDDRHVLYKQVQAELDEEDEMIARVPRPGLVLEDWDQYGHPLEYFRSPTPEGEDNSSDDDNAFYAAIDEENRDMVDSDA</sequence>
<gene>
    <name evidence="2" type="ORF">DL546_007131</name>
</gene>
<name>A0A420YE57_9PEZI</name>
<evidence type="ECO:0000313" key="2">
    <source>
        <dbReference type="EMBL" id="RKU46134.1"/>
    </source>
</evidence>
<dbReference type="OrthoDB" id="10535413at2759"/>
<dbReference type="Proteomes" id="UP000275385">
    <property type="component" value="Unassembled WGS sequence"/>
</dbReference>
<evidence type="ECO:0000313" key="3">
    <source>
        <dbReference type="Proteomes" id="UP000275385"/>
    </source>
</evidence>
<feature type="region of interest" description="Disordered" evidence="1">
    <location>
        <begin position="597"/>
        <end position="616"/>
    </location>
</feature>
<comment type="caution">
    <text evidence="2">The sequence shown here is derived from an EMBL/GenBank/DDBJ whole genome shotgun (WGS) entry which is preliminary data.</text>
</comment>
<reference evidence="2 3" key="1">
    <citation type="submission" date="2018-08" db="EMBL/GenBank/DDBJ databases">
        <title>Draft genome of the lignicolous fungus Coniochaeta pulveracea.</title>
        <authorList>
            <person name="Borstlap C.J."/>
            <person name="De Witt R.N."/>
            <person name="Botha A."/>
            <person name="Volschenk H."/>
        </authorList>
    </citation>
    <scope>NUCLEOTIDE SEQUENCE [LARGE SCALE GENOMIC DNA]</scope>
    <source>
        <strain evidence="2 3">CAB683</strain>
    </source>
</reference>
<keyword evidence="3" id="KW-1185">Reference proteome</keyword>
<dbReference type="EMBL" id="QVQW01000016">
    <property type="protein sequence ID" value="RKU46134.1"/>
    <property type="molecule type" value="Genomic_DNA"/>
</dbReference>
<dbReference type="AlphaFoldDB" id="A0A420YE57"/>
<organism evidence="2 3">
    <name type="scientific">Coniochaeta pulveracea</name>
    <dbReference type="NCBI Taxonomy" id="177199"/>
    <lineage>
        <taxon>Eukaryota</taxon>
        <taxon>Fungi</taxon>
        <taxon>Dikarya</taxon>
        <taxon>Ascomycota</taxon>
        <taxon>Pezizomycotina</taxon>
        <taxon>Sordariomycetes</taxon>
        <taxon>Sordariomycetidae</taxon>
        <taxon>Coniochaetales</taxon>
        <taxon>Coniochaetaceae</taxon>
        <taxon>Coniochaeta</taxon>
    </lineage>
</organism>
<accession>A0A420YE57</accession>
<feature type="compositionally biased region" description="Acidic residues" evidence="1">
    <location>
        <begin position="606"/>
        <end position="616"/>
    </location>
</feature>
<proteinExistence type="predicted"/>